<evidence type="ECO:0000313" key="2">
    <source>
        <dbReference type="Proteomes" id="UP001500618"/>
    </source>
</evidence>
<accession>A0ABN2IV96</accession>
<protein>
    <submittedName>
        <fullName evidence="1">Uncharacterized protein</fullName>
    </submittedName>
</protein>
<comment type="caution">
    <text evidence="1">The sequence shown here is derived from an EMBL/GenBank/DDBJ whole genome shotgun (WGS) entry which is preliminary data.</text>
</comment>
<sequence>MQRHYLGGPLSPRGVRNAFLDSHKHRDANESERALSGWYANLTREAKARHEIQWLSATGIAYTPHEMDTARVQRLLQDLMNGLRSI</sequence>
<evidence type="ECO:0000313" key="1">
    <source>
        <dbReference type="EMBL" id="GAA1712494.1"/>
    </source>
</evidence>
<dbReference type="EMBL" id="BAAANY010000038">
    <property type="protein sequence ID" value="GAA1712494.1"/>
    <property type="molecule type" value="Genomic_DNA"/>
</dbReference>
<proteinExistence type="predicted"/>
<name>A0ABN2IV96_9ACTN</name>
<dbReference type="Proteomes" id="UP001500618">
    <property type="component" value="Unassembled WGS sequence"/>
</dbReference>
<dbReference type="RefSeq" id="WP_344314591.1">
    <property type="nucleotide sequence ID" value="NZ_BAAANY010000038.1"/>
</dbReference>
<keyword evidence="2" id="KW-1185">Reference proteome</keyword>
<gene>
    <name evidence="1" type="ORF">GCM10009765_71970</name>
</gene>
<reference evidence="1 2" key="1">
    <citation type="journal article" date="2019" name="Int. J. Syst. Evol. Microbiol.">
        <title>The Global Catalogue of Microorganisms (GCM) 10K type strain sequencing project: providing services to taxonomists for standard genome sequencing and annotation.</title>
        <authorList>
            <consortium name="The Broad Institute Genomics Platform"/>
            <consortium name="The Broad Institute Genome Sequencing Center for Infectious Disease"/>
            <person name="Wu L."/>
            <person name="Ma J."/>
        </authorList>
    </citation>
    <scope>NUCLEOTIDE SEQUENCE [LARGE SCALE GENOMIC DNA]</scope>
    <source>
        <strain evidence="1 2">JCM 14718</strain>
    </source>
</reference>
<organism evidence="1 2">
    <name type="scientific">Fodinicola feengrottensis</name>
    <dbReference type="NCBI Taxonomy" id="435914"/>
    <lineage>
        <taxon>Bacteria</taxon>
        <taxon>Bacillati</taxon>
        <taxon>Actinomycetota</taxon>
        <taxon>Actinomycetes</taxon>
        <taxon>Mycobacteriales</taxon>
        <taxon>Fodinicola</taxon>
    </lineage>
</organism>